<keyword evidence="4 7" id="KW-0413">Isomerase</keyword>
<dbReference type="PANTHER" id="PTHR43090">
    <property type="entry name" value="1-(5-PHOSPHORIBOSYL)-5-[(5-PHOSPHORIBOSYLAMINO)METHYLIDENEAMINO] IMIDAZOLE-4-CARBOXAMIDE ISOMERASE"/>
    <property type="match status" value="1"/>
</dbReference>
<evidence type="ECO:0000256" key="5">
    <source>
        <dbReference type="ARBA" id="ARBA00029440"/>
    </source>
</evidence>
<dbReference type="CDD" id="cd04723">
    <property type="entry name" value="HisA_HisF"/>
    <property type="match status" value="1"/>
</dbReference>
<keyword evidence="8" id="KW-1185">Reference proteome</keyword>
<comment type="similarity">
    <text evidence="1 6">Belongs to the HisA/HisF family.</text>
</comment>
<organism evidence="7 8">
    <name type="scientific">Haloferula chungangensis</name>
    <dbReference type="NCBI Taxonomy" id="1048331"/>
    <lineage>
        <taxon>Bacteria</taxon>
        <taxon>Pseudomonadati</taxon>
        <taxon>Verrucomicrobiota</taxon>
        <taxon>Verrucomicrobiia</taxon>
        <taxon>Verrucomicrobiales</taxon>
        <taxon>Verrucomicrobiaceae</taxon>
        <taxon>Haloferula</taxon>
    </lineage>
</organism>
<dbReference type="SUPFAM" id="SSF51366">
    <property type="entry name" value="Ribulose-phoshate binding barrel"/>
    <property type="match status" value="1"/>
</dbReference>
<gene>
    <name evidence="7" type="primary">hisA</name>
    <name evidence="7" type="ORF">ACFQY0_01720</name>
</gene>
<dbReference type="InterPro" id="IPR044524">
    <property type="entry name" value="Isoase_HisA-like"/>
</dbReference>
<dbReference type="EC" id="5.3.1.16" evidence="7"/>
<evidence type="ECO:0000256" key="4">
    <source>
        <dbReference type="ARBA" id="ARBA00023235"/>
    </source>
</evidence>
<evidence type="ECO:0000256" key="6">
    <source>
        <dbReference type="RuleBase" id="RU003657"/>
    </source>
</evidence>
<evidence type="ECO:0000313" key="8">
    <source>
        <dbReference type="Proteomes" id="UP001596472"/>
    </source>
</evidence>
<dbReference type="EMBL" id="JBHTBS010000001">
    <property type="protein sequence ID" value="MFC7335880.1"/>
    <property type="molecule type" value="Genomic_DNA"/>
</dbReference>
<dbReference type="InterPro" id="IPR006062">
    <property type="entry name" value="His_biosynth"/>
</dbReference>
<proteinExistence type="inferred from homology"/>
<protein>
    <submittedName>
        <fullName evidence="7">Phosphoribosylformimino-5-aminoimidazole carboxamide ribotide isomerase</fullName>
        <ecNumber evidence="7">5.3.1.16</ecNumber>
    </submittedName>
</protein>
<dbReference type="Pfam" id="PF00977">
    <property type="entry name" value="His_biosynth"/>
    <property type="match status" value="1"/>
</dbReference>
<evidence type="ECO:0000313" key="7">
    <source>
        <dbReference type="EMBL" id="MFC7335880.1"/>
    </source>
</evidence>
<evidence type="ECO:0000256" key="1">
    <source>
        <dbReference type="ARBA" id="ARBA00009667"/>
    </source>
</evidence>
<accession>A0ABW2L3Y3</accession>
<dbReference type="RefSeq" id="WP_379708430.1">
    <property type="nucleotide sequence ID" value="NZ_JBHTBS010000001.1"/>
</dbReference>
<dbReference type="InterPro" id="IPR011060">
    <property type="entry name" value="RibuloseP-bd_barrel"/>
</dbReference>
<evidence type="ECO:0000256" key="3">
    <source>
        <dbReference type="ARBA" id="ARBA00023102"/>
    </source>
</evidence>
<comment type="caution">
    <text evidence="7">The sequence shown here is derived from an EMBL/GenBank/DDBJ whole genome shotgun (WGS) entry which is preliminary data.</text>
</comment>
<dbReference type="NCBIfam" id="TIGR02129">
    <property type="entry name" value="hisA_euk"/>
    <property type="match status" value="1"/>
</dbReference>
<keyword evidence="2 6" id="KW-0028">Amino-acid biosynthesis</keyword>
<sequence length="264" mass="28502">MTKFRPCIDLHSGKVKQIVGGTLRDDGPGPKENFVAEQGSAWFAEKFKNDGLEGGHVIKLGPGNEEAARAALTAWPGGLQIGGGIDLSNAAGWLEWGARQIIVTSWLFEDGLRFSQDRVKQLAEKIGADKLVIDLSCRRTAEGWIVATNRWQTMTDLTLSAETLERLAPHCAEFLIHAADVEGLCGGIDRELVEMLGAWAGRPVTYAGGAASMDDVRLVDELSGGRVDVTVGSALDLFGGCGVRYDEIVEWNRRGMPESNPADH</sequence>
<dbReference type="InterPro" id="IPR011858">
    <property type="entry name" value="His6/HISN3"/>
</dbReference>
<dbReference type="Gene3D" id="3.20.20.70">
    <property type="entry name" value="Aldolase class I"/>
    <property type="match status" value="1"/>
</dbReference>
<name>A0ABW2L3Y3_9BACT</name>
<comment type="pathway">
    <text evidence="5">Amino-acid biosynthesis.</text>
</comment>
<dbReference type="GO" id="GO:0003949">
    <property type="term" value="F:1-(5-phosphoribosyl)-5-[(5-phosphoribosylamino)methylideneamino]imidazole-4-carboxamide isomerase activity"/>
    <property type="evidence" value="ECO:0007669"/>
    <property type="project" value="UniProtKB-EC"/>
</dbReference>
<keyword evidence="3 6" id="KW-0368">Histidine biosynthesis</keyword>
<dbReference type="Proteomes" id="UP001596472">
    <property type="component" value="Unassembled WGS sequence"/>
</dbReference>
<reference evidence="8" key="1">
    <citation type="journal article" date="2019" name="Int. J. Syst. Evol. Microbiol.">
        <title>The Global Catalogue of Microorganisms (GCM) 10K type strain sequencing project: providing services to taxonomists for standard genome sequencing and annotation.</title>
        <authorList>
            <consortium name="The Broad Institute Genomics Platform"/>
            <consortium name="The Broad Institute Genome Sequencing Center for Infectious Disease"/>
            <person name="Wu L."/>
            <person name="Ma J."/>
        </authorList>
    </citation>
    <scope>NUCLEOTIDE SEQUENCE [LARGE SCALE GENOMIC DNA]</scope>
    <source>
        <strain evidence="8">CGMCC 4.1467</strain>
    </source>
</reference>
<evidence type="ECO:0000256" key="2">
    <source>
        <dbReference type="ARBA" id="ARBA00022605"/>
    </source>
</evidence>
<dbReference type="InterPro" id="IPR013785">
    <property type="entry name" value="Aldolase_TIM"/>
</dbReference>
<dbReference type="PANTHER" id="PTHR43090:SF2">
    <property type="entry name" value="1-(5-PHOSPHORIBOSYL)-5-[(5-PHOSPHORIBOSYLAMINO)METHYLIDENEAMINO] IMIDAZOLE-4-CARBOXAMIDE ISOMERASE"/>
    <property type="match status" value="1"/>
</dbReference>